<dbReference type="InterPro" id="IPR020904">
    <property type="entry name" value="Sc_DH/Rdtase_CS"/>
</dbReference>
<dbReference type="SUPFAM" id="SSF51679">
    <property type="entry name" value="Bacterial luciferase-like"/>
    <property type="match status" value="1"/>
</dbReference>
<dbReference type="Pfam" id="PF00296">
    <property type="entry name" value="Bac_luciferase"/>
    <property type="match status" value="1"/>
</dbReference>
<name>A0A812INI2_9DINO</name>
<keyword evidence="3" id="KW-0472">Membrane</keyword>
<reference evidence="5" key="1">
    <citation type="submission" date="2021-02" db="EMBL/GenBank/DDBJ databases">
        <authorList>
            <person name="Dougan E. K."/>
            <person name="Rhodes N."/>
            <person name="Thang M."/>
            <person name="Chan C."/>
        </authorList>
    </citation>
    <scope>NUCLEOTIDE SEQUENCE</scope>
</reference>
<dbReference type="InterPro" id="IPR007404">
    <property type="entry name" value="YdjM-like"/>
</dbReference>
<organism evidence="5 6">
    <name type="scientific">Symbiodinium necroappetens</name>
    <dbReference type="NCBI Taxonomy" id="1628268"/>
    <lineage>
        <taxon>Eukaryota</taxon>
        <taxon>Sar</taxon>
        <taxon>Alveolata</taxon>
        <taxon>Dinophyceae</taxon>
        <taxon>Suessiales</taxon>
        <taxon>Symbiodiniaceae</taxon>
        <taxon>Symbiodinium</taxon>
    </lineage>
</organism>
<comment type="similarity">
    <text evidence="1">Belongs to the short-chain dehydrogenases/reductases (SDR) family.</text>
</comment>
<keyword evidence="3" id="KW-0812">Transmembrane</keyword>
<dbReference type="InterPro" id="IPR036291">
    <property type="entry name" value="NAD(P)-bd_dom_sf"/>
</dbReference>
<gene>
    <name evidence="5" type="ORF">SNEC2469_LOCUS35</name>
</gene>
<feature type="transmembrane region" description="Helical" evidence="3">
    <location>
        <begin position="408"/>
        <end position="425"/>
    </location>
</feature>
<feature type="transmembrane region" description="Helical" evidence="3">
    <location>
        <begin position="313"/>
        <end position="332"/>
    </location>
</feature>
<dbReference type="PANTHER" id="PTHR24321:SF8">
    <property type="entry name" value="ESTRADIOL 17-BETA-DEHYDROGENASE 8-RELATED"/>
    <property type="match status" value="1"/>
</dbReference>
<dbReference type="InterPro" id="IPR011251">
    <property type="entry name" value="Luciferase-like_dom"/>
</dbReference>
<feature type="transmembrane region" description="Helical" evidence="3">
    <location>
        <begin position="377"/>
        <end position="401"/>
    </location>
</feature>
<feature type="transmembrane region" description="Helical" evidence="3">
    <location>
        <begin position="344"/>
        <end position="365"/>
    </location>
</feature>
<dbReference type="Gene3D" id="3.40.50.720">
    <property type="entry name" value="NAD(P)-binding Rossmann-like Domain"/>
    <property type="match status" value="1"/>
</dbReference>
<dbReference type="OrthoDB" id="1274115at2759"/>
<dbReference type="InterPro" id="IPR036661">
    <property type="entry name" value="Luciferase-like_sf"/>
</dbReference>
<evidence type="ECO:0000256" key="2">
    <source>
        <dbReference type="ARBA" id="ARBA00023002"/>
    </source>
</evidence>
<evidence type="ECO:0000256" key="3">
    <source>
        <dbReference type="SAM" id="Phobius"/>
    </source>
</evidence>
<dbReference type="GO" id="GO:0016705">
    <property type="term" value="F:oxidoreductase activity, acting on paired donors, with incorporation or reduction of molecular oxygen"/>
    <property type="evidence" value="ECO:0007669"/>
    <property type="project" value="InterPro"/>
</dbReference>
<dbReference type="NCBIfam" id="TIGR03617">
    <property type="entry name" value="F420_MSMEG_2256"/>
    <property type="match status" value="1"/>
</dbReference>
<evidence type="ECO:0000313" key="6">
    <source>
        <dbReference type="Proteomes" id="UP000601435"/>
    </source>
</evidence>
<keyword evidence="2" id="KW-0560">Oxidoreductase</keyword>
<dbReference type="EMBL" id="CAJNJA010000001">
    <property type="protein sequence ID" value="CAE7148792.1"/>
    <property type="molecule type" value="Genomic_DNA"/>
</dbReference>
<proteinExistence type="inferred from homology"/>
<dbReference type="PRINTS" id="PR00080">
    <property type="entry name" value="SDRFAMILY"/>
</dbReference>
<dbReference type="InterPro" id="IPR036653">
    <property type="entry name" value="CinA-like_C"/>
</dbReference>
<dbReference type="SUPFAM" id="SSF51735">
    <property type="entry name" value="NAD(P)-binding Rossmann-fold domains"/>
    <property type="match status" value="1"/>
</dbReference>
<dbReference type="Pfam" id="PF04307">
    <property type="entry name" value="YdjM"/>
    <property type="match status" value="1"/>
</dbReference>
<evidence type="ECO:0000256" key="1">
    <source>
        <dbReference type="ARBA" id="ARBA00006484"/>
    </source>
</evidence>
<dbReference type="InterPro" id="IPR002347">
    <property type="entry name" value="SDR_fam"/>
</dbReference>
<evidence type="ECO:0000259" key="4">
    <source>
        <dbReference type="Pfam" id="PF00296"/>
    </source>
</evidence>
<dbReference type="Proteomes" id="UP000601435">
    <property type="component" value="Unassembled WGS sequence"/>
</dbReference>
<keyword evidence="6" id="KW-1185">Reference proteome</keyword>
<dbReference type="InterPro" id="IPR019919">
    <property type="entry name" value="Lucif-like_OxRdtase_MSMEG_2256"/>
</dbReference>
<dbReference type="CDD" id="cd05233">
    <property type="entry name" value="SDR_c"/>
    <property type="match status" value="1"/>
</dbReference>
<dbReference type="FunFam" id="3.40.50.720:FF:000084">
    <property type="entry name" value="Short-chain dehydrogenase reductase"/>
    <property type="match status" value="1"/>
</dbReference>
<dbReference type="AlphaFoldDB" id="A0A812INI2"/>
<comment type="caution">
    <text evidence="5">The sequence shown here is derived from an EMBL/GenBank/DDBJ whole genome shotgun (WGS) entry which is preliminary data.</text>
</comment>
<feature type="domain" description="Luciferase-like" evidence="4">
    <location>
        <begin position="557"/>
        <end position="854"/>
    </location>
</feature>
<dbReference type="SUPFAM" id="SSF142433">
    <property type="entry name" value="CinA-like"/>
    <property type="match status" value="1"/>
</dbReference>
<sequence length="882" mass="96267">MAVGRLENKVAVITGGASGIGKACALRFAEEGAEIVISDIGATRLEEAAQEIRNTTNGRVTWVEADVCFAEQIEDLMQQAIDEFGHIDVVVAAAGVSGANYISGGDNESLDHMMIEQPLEHWNRVLQINLTGVMLTNKYAARHMIAKGNPGSIVNIASSAARVALPGAVDYCVSKAGVAMLTNAFAMEMLEHNIRVNAIGPGFIETPMTQGMQADPEGAQMMIGMTPMGRLGTPLEMANCALYLACDESSYTTGSTLYPNGAIGAALAQSASKPEYLRAFAVFGGLAGMAPDLDVFINSSTDPLLFLEYHRHFTHALIFIPIGALIVAGVLFKLWRHPLTFRQAYIAAFLGYATHALLDSCTTYGTQLLWPFSDMRVAWNNVSVVDPLFTLPLLICVVVSLRKRRPQIATVGMVWALAYLSFGVWQHERARDVAYEMALAKGHVPGRLEVKPGFANLILWKSVYEFEGSFIDKLNVGYHYPELAPYSDFNIKIFLIDRHTDQFFNCAQQLDTTWAIAELGVAGPAGAPYGHPAGTCVLAVAGIRERRAMKIDAPVTADMHKIAAQAAALESLGYDGIRLAELNHDPFLPLTLAAANTQRIELVTSVAVAFSRNPMTMAQLAHDLNSFSNGRLILGIGSQVKPHIERRFSMPWHKAAAQMREFIEAMNAIYDCWYDGKRLDYQGEYYQHNLMPATFTPDNVSGPRPKIVLSATGPLMTQVAAEIADGMIMHPFSSEKYMTEVTLPAIENGLNNSGRNLSDFVLDYAPMIATGTSEEAIDKAVNVLRGRIAFYGCTVAYKPVLEIHGWGDLQDELIVLNRHHRTNEMAALISDEMVNTIGIVGTPEDVVAQMKSRFANLISRTSFHVPDLPADQLSELLSCLKS</sequence>
<dbReference type="PROSITE" id="PS00061">
    <property type="entry name" value="ADH_SHORT"/>
    <property type="match status" value="1"/>
</dbReference>
<evidence type="ECO:0000313" key="5">
    <source>
        <dbReference type="EMBL" id="CAE7148792.1"/>
    </source>
</evidence>
<accession>A0A812INI2</accession>
<dbReference type="PANTHER" id="PTHR24321">
    <property type="entry name" value="DEHYDROGENASES, SHORT CHAIN"/>
    <property type="match status" value="1"/>
</dbReference>
<dbReference type="PRINTS" id="PR00081">
    <property type="entry name" value="GDHRDH"/>
</dbReference>
<keyword evidence="3" id="KW-1133">Transmembrane helix</keyword>
<protein>
    <recommendedName>
        <fullName evidence="4">Luciferase-like domain-containing protein</fullName>
    </recommendedName>
</protein>
<dbReference type="CDD" id="cd01097">
    <property type="entry name" value="Tetrahydromethanopterin_reductase"/>
    <property type="match status" value="1"/>
</dbReference>
<dbReference type="Pfam" id="PF13561">
    <property type="entry name" value="adh_short_C2"/>
    <property type="match status" value="1"/>
</dbReference>
<dbReference type="Gene3D" id="3.20.20.30">
    <property type="entry name" value="Luciferase-like domain"/>
    <property type="match status" value="1"/>
</dbReference>